<sequence>MMGYEEKVSATGKTRLKILACLIVLILAAAITMLTLEIISNQKRTTTDLEAVTVALKHVSTSLANCTESTTSVHTDSVTSQPTKNKESRKKIEGKSPSWVQALTTASGIILLFCIMMIFITCSWTTEKDTEKSEVQSYASSVETLDSLNEAIIPKTEMNV</sequence>
<dbReference type="EMBL" id="KY316037">
    <property type="protein sequence ID" value="APO37612.1"/>
    <property type="molecule type" value="Genomic_DNA"/>
</dbReference>
<feature type="transmembrane region" description="Helical" evidence="2">
    <location>
        <begin position="16"/>
        <end position="36"/>
    </location>
</feature>
<proteinExistence type="predicted"/>
<keyword evidence="2" id="KW-0472">Membrane</keyword>
<feature type="compositionally biased region" description="Low complexity" evidence="1">
    <location>
        <begin position="71"/>
        <end position="80"/>
    </location>
</feature>
<dbReference type="Pfam" id="PF25686">
    <property type="entry name" value="Betaherpes_U91"/>
    <property type="match status" value="1"/>
</dbReference>
<keyword evidence="2" id="KW-0812">Transmembrane</keyword>
<gene>
    <name evidence="3" type="primary">U91</name>
</gene>
<dbReference type="InterPro" id="IPR058023">
    <property type="entry name" value="U91"/>
</dbReference>
<reference evidence="3" key="1">
    <citation type="submission" date="2016-12" db="EMBL/GenBank/DDBJ databases">
        <title>Most inherited chromosomally-integrated HHV-6 genomes are fully functional and capable of reactivation from human telomeres, despite evidence of ancient ancestry.</title>
        <authorList>
            <person name="Zhang E."/>
            <person name="Bell A.J."/>
            <person name="Wilkie G.S."/>
            <person name="Suarez N.M."/>
            <person name="Veal C."/>
            <person name="Batini C."/>
            <person name="Neumann R."/>
            <person name="Armendariz Castillo I.I."/>
            <person name="Porteous D.J."/>
            <person name="Smith B.H."/>
            <person name="Hocking L."/>
            <person name="Padmanabhan S."/>
            <person name="Jarrett R.F."/>
            <person name="Davison A.J."/>
            <person name="Royle N.J."/>
        </authorList>
    </citation>
    <scope>NUCLEOTIDE SEQUENCE</scope>
    <source>
        <strain evidence="3">HGDP00092</strain>
    </source>
</reference>
<organism evidence="3">
    <name type="scientific">Human herpesvirus 6B</name>
    <name type="common">HHV-6 variant B</name>
    <name type="synonym">Human B lymphotropic virus</name>
    <dbReference type="NCBI Taxonomy" id="32604"/>
    <lineage>
        <taxon>Viruses</taxon>
        <taxon>Duplodnaviria</taxon>
        <taxon>Heunggongvirae</taxon>
        <taxon>Peploviricota</taxon>
        <taxon>Herviviricetes</taxon>
        <taxon>Herpesvirales</taxon>
        <taxon>Orthoherpesviridae</taxon>
        <taxon>Betaherpesvirinae</taxon>
        <taxon>Roseolovirus</taxon>
        <taxon>Roseolovirus humanbeta6b</taxon>
    </lineage>
</organism>
<organismHost>
    <name type="scientific">Homo sapiens</name>
    <name type="common">Human</name>
    <dbReference type="NCBI Taxonomy" id="9606"/>
</organismHost>
<evidence type="ECO:0000256" key="1">
    <source>
        <dbReference type="SAM" id="MobiDB-lite"/>
    </source>
</evidence>
<evidence type="ECO:0000256" key="2">
    <source>
        <dbReference type="SAM" id="Phobius"/>
    </source>
</evidence>
<keyword evidence="2" id="KW-1133">Transmembrane helix</keyword>
<feature type="transmembrane region" description="Helical" evidence="2">
    <location>
        <begin position="99"/>
        <end position="120"/>
    </location>
</feature>
<feature type="region of interest" description="Disordered" evidence="1">
    <location>
        <begin position="71"/>
        <end position="92"/>
    </location>
</feature>
<protein>
    <submittedName>
        <fullName evidence="3">Membrane protein UL124</fullName>
    </submittedName>
</protein>
<name>A0A219XWT4_HHV6H</name>
<evidence type="ECO:0000313" key="3">
    <source>
        <dbReference type="EMBL" id="APO37612.1"/>
    </source>
</evidence>
<accession>A0A219XWT4</accession>